<evidence type="ECO:0000256" key="2">
    <source>
        <dbReference type="ARBA" id="ARBA00023015"/>
    </source>
</evidence>
<dbReference type="GO" id="GO:0003677">
    <property type="term" value="F:DNA binding"/>
    <property type="evidence" value="ECO:0007669"/>
    <property type="project" value="InterPro"/>
</dbReference>
<keyword evidence="3" id="KW-0731">Sigma factor</keyword>
<dbReference type="InterPro" id="IPR014327">
    <property type="entry name" value="RNA_pol_sigma70_bacteroid"/>
</dbReference>
<dbReference type="InterPro" id="IPR039425">
    <property type="entry name" value="RNA_pol_sigma-70-like"/>
</dbReference>
<dbReference type="Pfam" id="PF08281">
    <property type="entry name" value="Sigma70_r4_2"/>
    <property type="match status" value="1"/>
</dbReference>
<dbReference type="NCBIfam" id="TIGR02985">
    <property type="entry name" value="Sig70_bacteroi1"/>
    <property type="match status" value="1"/>
</dbReference>
<dbReference type="Pfam" id="PF04542">
    <property type="entry name" value="Sigma70_r2"/>
    <property type="match status" value="1"/>
</dbReference>
<dbReference type="NCBIfam" id="TIGR02937">
    <property type="entry name" value="sigma70-ECF"/>
    <property type="match status" value="1"/>
</dbReference>
<evidence type="ECO:0000313" key="7">
    <source>
        <dbReference type="EMBL" id="TPE42375.1"/>
    </source>
</evidence>
<protein>
    <submittedName>
        <fullName evidence="7">RNA polymerase sigma-70 factor</fullName>
    </submittedName>
</protein>
<reference evidence="7 8" key="1">
    <citation type="submission" date="2019-06" db="EMBL/GenBank/DDBJ databases">
        <title>A novel bacterium of genus Pontibacter, isolated from marine sediment.</title>
        <authorList>
            <person name="Huang H."/>
            <person name="Mo K."/>
            <person name="Hu Y."/>
        </authorList>
    </citation>
    <scope>NUCLEOTIDE SEQUENCE [LARGE SCALE GENOMIC DNA]</scope>
    <source>
        <strain evidence="7 8">HB172049</strain>
    </source>
</reference>
<keyword evidence="8" id="KW-1185">Reference proteome</keyword>
<name>A0A501W1A7_9BACT</name>
<dbReference type="InterPro" id="IPR007627">
    <property type="entry name" value="RNA_pol_sigma70_r2"/>
</dbReference>
<feature type="domain" description="RNA polymerase sigma-70 region 2" evidence="5">
    <location>
        <begin position="39"/>
        <end position="94"/>
    </location>
</feature>
<dbReference type="Gene3D" id="1.10.10.10">
    <property type="entry name" value="Winged helix-like DNA-binding domain superfamily/Winged helix DNA-binding domain"/>
    <property type="match status" value="1"/>
</dbReference>
<dbReference type="Proteomes" id="UP000316727">
    <property type="component" value="Unassembled WGS sequence"/>
</dbReference>
<dbReference type="AlphaFoldDB" id="A0A501W1A7"/>
<comment type="caution">
    <text evidence="7">The sequence shown here is derived from an EMBL/GenBank/DDBJ whole genome shotgun (WGS) entry which is preliminary data.</text>
</comment>
<gene>
    <name evidence="7" type="ORF">FJM65_18260</name>
</gene>
<evidence type="ECO:0000313" key="8">
    <source>
        <dbReference type="Proteomes" id="UP000316727"/>
    </source>
</evidence>
<evidence type="ECO:0000256" key="1">
    <source>
        <dbReference type="ARBA" id="ARBA00010641"/>
    </source>
</evidence>
<dbReference type="InterPro" id="IPR013325">
    <property type="entry name" value="RNA_pol_sigma_r2"/>
</dbReference>
<dbReference type="PANTHER" id="PTHR43133">
    <property type="entry name" value="RNA POLYMERASE ECF-TYPE SIGMA FACTO"/>
    <property type="match status" value="1"/>
</dbReference>
<comment type="similarity">
    <text evidence="1">Belongs to the sigma-70 factor family. ECF subfamily.</text>
</comment>
<keyword evidence="4" id="KW-0804">Transcription</keyword>
<sequence>MSTAMPGAEEVRQLKILPWEDLKGFEGFYKEHFVKMVIFCEGITQDKDLAGQLVQEAFCKIWENRHALLHVTAPSAYLYQTVRHTALDYIRKYRQELHTPELHDAQEEEERTLSEQLTPMVKKAAAKLPAKCRQIFEMSYLEGYSKEDIAAYLQISPLTVKKQRVIALRKIREELLPLVEKLLLLVWLLK</sequence>
<keyword evidence="2" id="KW-0805">Transcription regulation</keyword>
<dbReference type="GO" id="GO:0016987">
    <property type="term" value="F:sigma factor activity"/>
    <property type="evidence" value="ECO:0007669"/>
    <property type="project" value="UniProtKB-KW"/>
</dbReference>
<dbReference type="RefSeq" id="WP_140623382.1">
    <property type="nucleotide sequence ID" value="NZ_VFRQ01000013.1"/>
</dbReference>
<dbReference type="SUPFAM" id="SSF88659">
    <property type="entry name" value="Sigma3 and sigma4 domains of RNA polymerase sigma factors"/>
    <property type="match status" value="1"/>
</dbReference>
<dbReference type="EMBL" id="VFRQ01000013">
    <property type="protein sequence ID" value="TPE42375.1"/>
    <property type="molecule type" value="Genomic_DNA"/>
</dbReference>
<organism evidence="7 8">
    <name type="scientific">Pontibacter mangrovi</name>
    <dbReference type="NCBI Taxonomy" id="2589816"/>
    <lineage>
        <taxon>Bacteria</taxon>
        <taxon>Pseudomonadati</taxon>
        <taxon>Bacteroidota</taxon>
        <taxon>Cytophagia</taxon>
        <taxon>Cytophagales</taxon>
        <taxon>Hymenobacteraceae</taxon>
        <taxon>Pontibacter</taxon>
    </lineage>
</organism>
<dbReference type="SUPFAM" id="SSF88946">
    <property type="entry name" value="Sigma2 domain of RNA polymerase sigma factors"/>
    <property type="match status" value="1"/>
</dbReference>
<dbReference type="Gene3D" id="1.10.1740.10">
    <property type="match status" value="1"/>
</dbReference>
<dbReference type="GO" id="GO:0006352">
    <property type="term" value="P:DNA-templated transcription initiation"/>
    <property type="evidence" value="ECO:0007669"/>
    <property type="project" value="InterPro"/>
</dbReference>
<evidence type="ECO:0000256" key="3">
    <source>
        <dbReference type="ARBA" id="ARBA00023082"/>
    </source>
</evidence>
<evidence type="ECO:0000259" key="6">
    <source>
        <dbReference type="Pfam" id="PF08281"/>
    </source>
</evidence>
<dbReference type="PANTHER" id="PTHR43133:SF46">
    <property type="entry name" value="RNA POLYMERASE SIGMA-70 FACTOR ECF SUBFAMILY"/>
    <property type="match status" value="1"/>
</dbReference>
<dbReference type="InterPro" id="IPR036388">
    <property type="entry name" value="WH-like_DNA-bd_sf"/>
</dbReference>
<dbReference type="InterPro" id="IPR013249">
    <property type="entry name" value="RNA_pol_sigma70_r4_t2"/>
</dbReference>
<dbReference type="InterPro" id="IPR014284">
    <property type="entry name" value="RNA_pol_sigma-70_dom"/>
</dbReference>
<evidence type="ECO:0000259" key="5">
    <source>
        <dbReference type="Pfam" id="PF04542"/>
    </source>
</evidence>
<dbReference type="OrthoDB" id="764811at2"/>
<accession>A0A501W1A7</accession>
<dbReference type="InterPro" id="IPR013324">
    <property type="entry name" value="RNA_pol_sigma_r3/r4-like"/>
</dbReference>
<feature type="domain" description="RNA polymerase sigma factor 70 region 4 type 2" evidence="6">
    <location>
        <begin position="122"/>
        <end position="170"/>
    </location>
</feature>
<proteinExistence type="inferred from homology"/>
<evidence type="ECO:0000256" key="4">
    <source>
        <dbReference type="ARBA" id="ARBA00023163"/>
    </source>
</evidence>